<dbReference type="EMBL" id="VITW01000007">
    <property type="protein sequence ID" value="TWB71464.1"/>
    <property type="molecule type" value="Genomic_DNA"/>
</dbReference>
<protein>
    <submittedName>
        <fullName evidence="2">Uncharacterized protein</fullName>
    </submittedName>
</protein>
<feature type="transmembrane region" description="Helical" evidence="1">
    <location>
        <begin position="31"/>
        <end position="52"/>
    </location>
</feature>
<sequence length="61" mass="6750">MVPSLIICATFPSMFAAGCAALLAFKERKQWIWFALLSVIAGFAGLITLNMLHIWDYAGRC</sequence>
<keyword evidence="3" id="KW-1185">Reference proteome</keyword>
<evidence type="ECO:0000313" key="3">
    <source>
        <dbReference type="Proteomes" id="UP000315914"/>
    </source>
</evidence>
<keyword evidence="1" id="KW-0472">Membrane</keyword>
<keyword evidence="1" id="KW-1133">Transmembrane helix</keyword>
<evidence type="ECO:0000313" key="2">
    <source>
        <dbReference type="EMBL" id="TWB71464.1"/>
    </source>
</evidence>
<gene>
    <name evidence="2" type="ORF">FBZ95_107447</name>
</gene>
<keyword evidence="1" id="KW-0812">Transmembrane</keyword>
<dbReference type="STRING" id="1399419.A5906_36295"/>
<dbReference type="Proteomes" id="UP000315914">
    <property type="component" value="Unassembled WGS sequence"/>
</dbReference>
<evidence type="ECO:0000256" key="1">
    <source>
        <dbReference type="SAM" id="Phobius"/>
    </source>
</evidence>
<proteinExistence type="predicted"/>
<comment type="caution">
    <text evidence="2">The sequence shown here is derived from an EMBL/GenBank/DDBJ whole genome shotgun (WGS) entry which is preliminary data.</text>
</comment>
<accession>A0A560JPP2</accession>
<dbReference type="OrthoDB" id="8242789at2"/>
<reference evidence="2 3" key="1">
    <citation type="submission" date="2019-06" db="EMBL/GenBank/DDBJ databases">
        <title>Genomic Encyclopedia of Type Strains, Phase IV (KMG-V): Genome sequencing to study the core and pangenomes of soil and plant-associated prokaryotes.</title>
        <authorList>
            <person name="Whitman W."/>
        </authorList>
    </citation>
    <scope>NUCLEOTIDE SEQUENCE [LARGE SCALE GENOMIC DNA]</scope>
    <source>
        <strain evidence="2 3">BR 10556</strain>
    </source>
</reference>
<name>A0A560JPP2_9BRAD</name>
<dbReference type="AlphaFoldDB" id="A0A560JPP2"/>
<dbReference type="RefSeq" id="WP_080136740.1">
    <property type="nucleotide sequence ID" value="NZ_LWIG01000013.1"/>
</dbReference>
<organism evidence="2 3">
    <name type="scientific">Bradyrhizobium sacchari</name>
    <dbReference type="NCBI Taxonomy" id="1399419"/>
    <lineage>
        <taxon>Bacteria</taxon>
        <taxon>Pseudomonadati</taxon>
        <taxon>Pseudomonadota</taxon>
        <taxon>Alphaproteobacteria</taxon>
        <taxon>Hyphomicrobiales</taxon>
        <taxon>Nitrobacteraceae</taxon>
        <taxon>Bradyrhizobium</taxon>
    </lineage>
</organism>